<name>A0A1E3QA08_LIPST</name>
<protein>
    <submittedName>
        <fullName evidence="1">Uncharacterized protein</fullName>
    </submittedName>
</protein>
<sequence>MEYFKRHEGIFKDSYILQFPFHFLSSQLKIFKQGQTSQLNMLITNDTKAEHPSCHLSHEPDSLVRSRFFGINRHDRDYGRTANVNFNYVFMNAGARTVSNNLSNVDRQ</sequence>
<dbReference type="Proteomes" id="UP000094385">
    <property type="component" value="Unassembled WGS sequence"/>
</dbReference>
<reference evidence="1 2" key="1">
    <citation type="journal article" date="2016" name="Proc. Natl. Acad. Sci. U.S.A.">
        <title>Comparative genomics of biotechnologically important yeasts.</title>
        <authorList>
            <person name="Riley R."/>
            <person name="Haridas S."/>
            <person name="Wolfe K.H."/>
            <person name="Lopes M.R."/>
            <person name="Hittinger C.T."/>
            <person name="Goeker M."/>
            <person name="Salamov A.A."/>
            <person name="Wisecaver J.H."/>
            <person name="Long T.M."/>
            <person name="Calvey C.H."/>
            <person name="Aerts A.L."/>
            <person name="Barry K.W."/>
            <person name="Choi C."/>
            <person name="Clum A."/>
            <person name="Coughlan A.Y."/>
            <person name="Deshpande S."/>
            <person name="Douglass A.P."/>
            <person name="Hanson S.J."/>
            <person name="Klenk H.-P."/>
            <person name="LaButti K.M."/>
            <person name="Lapidus A."/>
            <person name="Lindquist E.A."/>
            <person name="Lipzen A.M."/>
            <person name="Meier-Kolthoff J.P."/>
            <person name="Ohm R.A."/>
            <person name="Otillar R.P."/>
            <person name="Pangilinan J.L."/>
            <person name="Peng Y."/>
            <person name="Rokas A."/>
            <person name="Rosa C.A."/>
            <person name="Scheuner C."/>
            <person name="Sibirny A.A."/>
            <person name="Slot J.C."/>
            <person name="Stielow J.B."/>
            <person name="Sun H."/>
            <person name="Kurtzman C.P."/>
            <person name="Blackwell M."/>
            <person name="Grigoriev I.V."/>
            <person name="Jeffries T.W."/>
        </authorList>
    </citation>
    <scope>NUCLEOTIDE SEQUENCE [LARGE SCALE GENOMIC DNA]</scope>
    <source>
        <strain evidence="1 2">NRRL Y-11557</strain>
    </source>
</reference>
<proteinExistence type="predicted"/>
<evidence type="ECO:0000313" key="1">
    <source>
        <dbReference type="EMBL" id="ODQ73972.1"/>
    </source>
</evidence>
<keyword evidence="2" id="KW-1185">Reference proteome</keyword>
<evidence type="ECO:0000313" key="2">
    <source>
        <dbReference type="Proteomes" id="UP000094385"/>
    </source>
</evidence>
<organism evidence="1 2">
    <name type="scientific">Lipomyces starkeyi NRRL Y-11557</name>
    <dbReference type="NCBI Taxonomy" id="675824"/>
    <lineage>
        <taxon>Eukaryota</taxon>
        <taxon>Fungi</taxon>
        <taxon>Dikarya</taxon>
        <taxon>Ascomycota</taxon>
        <taxon>Saccharomycotina</taxon>
        <taxon>Lipomycetes</taxon>
        <taxon>Lipomycetales</taxon>
        <taxon>Lipomycetaceae</taxon>
        <taxon>Lipomyces</taxon>
    </lineage>
</organism>
<dbReference type="AlphaFoldDB" id="A0A1E3QA08"/>
<gene>
    <name evidence="1" type="ORF">LIPSTDRAFT_276577</name>
</gene>
<accession>A0A1E3QA08</accession>
<dbReference type="EMBL" id="KV454293">
    <property type="protein sequence ID" value="ODQ73972.1"/>
    <property type="molecule type" value="Genomic_DNA"/>
</dbReference>